<accession>A0ABP7I3U7</accession>
<dbReference type="InterPro" id="IPR000847">
    <property type="entry name" value="LysR_HTH_N"/>
</dbReference>
<dbReference type="PRINTS" id="PR00039">
    <property type="entry name" value="HTHLYSR"/>
</dbReference>
<keyword evidence="4" id="KW-0804">Transcription</keyword>
<name>A0ABP7I3U7_9ACTN</name>
<dbReference type="SUPFAM" id="SSF53850">
    <property type="entry name" value="Periplasmic binding protein-like II"/>
    <property type="match status" value="1"/>
</dbReference>
<sequence>MPSNFGRTLGPVIDLRRLEALVAVHRTGGVSAAAETLHYGQPTISHHLRRLEAETGSVLLQRVGRGIRLTPDGVRLAQRGEEILGLLARAEAELSAATSLQAGTVRVAAFPSGAATLVPAAVTLLAERHPGLSLDLIEAEPPEAADLLRAGGADLALTFAYPDQPEAGAITSTTVLEDPLYLVGAAGTDLGGPDEGLARFADTRWVTGCERCRRELLALCESAGFAPRIAFASDDYVAVQSLVATGLGVTVLPGLALRAHQHPEVVRRPVPGAARRVQVSTYGAAPAPAAVTAVALALQDAAR</sequence>
<organism evidence="6 7">
    <name type="scientific">Nocardioides panacisoli</name>
    <dbReference type="NCBI Taxonomy" id="627624"/>
    <lineage>
        <taxon>Bacteria</taxon>
        <taxon>Bacillati</taxon>
        <taxon>Actinomycetota</taxon>
        <taxon>Actinomycetes</taxon>
        <taxon>Propionibacteriales</taxon>
        <taxon>Nocardioidaceae</taxon>
        <taxon>Nocardioides</taxon>
    </lineage>
</organism>
<evidence type="ECO:0000256" key="3">
    <source>
        <dbReference type="ARBA" id="ARBA00023125"/>
    </source>
</evidence>
<dbReference type="InterPro" id="IPR036390">
    <property type="entry name" value="WH_DNA-bd_sf"/>
</dbReference>
<dbReference type="Pfam" id="PF00126">
    <property type="entry name" value="HTH_1"/>
    <property type="match status" value="1"/>
</dbReference>
<dbReference type="InterPro" id="IPR036388">
    <property type="entry name" value="WH-like_DNA-bd_sf"/>
</dbReference>
<comment type="caution">
    <text evidence="6">The sequence shown here is derived from an EMBL/GenBank/DDBJ whole genome shotgun (WGS) entry which is preliminary data.</text>
</comment>
<dbReference type="EMBL" id="BAABAH010000002">
    <property type="protein sequence ID" value="GAA3808131.1"/>
    <property type="molecule type" value="Genomic_DNA"/>
</dbReference>
<dbReference type="PANTHER" id="PTHR30346">
    <property type="entry name" value="TRANSCRIPTIONAL DUAL REGULATOR HCAR-RELATED"/>
    <property type="match status" value="1"/>
</dbReference>
<protein>
    <submittedName>
        <fullName evidence="6">LysR family transcriptional regulator</fullName>
    </submittedName>
</protein>
<dbReference type="Pfam" id="PF03466">
    <property type="entry name" value="LysR_substrate"/>
    <property type="match status" value="1"/>
</dbReference>
<dbReference type="PROSITE" id="PS50931">
    <property type="entry name" value="HTH_LYSR"/>
    <property type="match status" value="1"/>
</dbReference>
<dbReference type="InterPro" id="IPR005119">
    <property type="entry name" value="LysR_subst-bd"/>
</dbReference>
<evidence type="ECO:0000313" key="6">
    <source>
        <dbReference type="EMBL" id="GAA3808131.1"/>
    </source>
</evidence>
<keyword evidence="3" id="KW-0238">DNA-binding</keyword>
<evidence type="ECO:0000256" key="1">
    <source>
        <dbReference type="ARBA" id="ARBA00009437"/>
    </source>
</evidence>
<keyword evidence="7" id="KW-1185">Reference proteome</keyword>
<reference evidence="7" key="1">
    <citation type="journal article" date="2019" name="Int. J. Syst. Evol. Microbiol.">
        <title>The Global Catalogue of Microorganisms (GCM) 10K type strain sequencing project: providing services to taxonomists for standard genome sequencing and annotation.</title>
        <authorList>
            <consortium name="The Broad Institute Genomics Platform"/>
            <consortium name="The Broad Institute Genome Sequencing Center for Infectious Disease"/>
            <person name="Wu L."/>
            <person name="Ma J."/>
        </authorList>
    </citation>
    <scope>NUCLEOTIDE SEQUENCE [LARGE SCALE GENOMIC DNA]</scope>
    <source>
        <strain evidence="7">JCM 16953</strain>
    </source>
</reference>
<comment type="similarity">
    <text evidence="1">Belongs to the LysR transcriptional regulatory family.</text>
</comment>
<dbReference type="Gene3D" id="3.40.190.10">
    <property type="entry name" value="Periplasmic binding protein-like II"/>
    <property type="match status" value="2"/>
</dbReference>
<feature type="domain" description="HTH lysR-type" evidence="5">
    <location>
        <begin position="13"/>
        <end position="70"/>
    </location>
</feature>
<proteinExistence type="inferred from homology"/>
<dbReference type="SUPFAM" id="SSF46785">
    <property type="entry name" value="Winged helix' DNA-binding domain"/>
    <property type="match status" value="1"/>
</dbReference>
<keyword evidence="2" id="KW-0805">Transcription regulation</keyword>
<dbReference type="Gene3D" id="1.10.10.10">
    <property type="entry name" value="Winged helix-like DNA-binding domain superfamily/Winged helix DNA-binding domain"/>
    <property type="match status" value="1"/>
</dbReference>
<evidence type="ECO:0000259" key="5">
    <source>
        <dbReference type="PROSITE" id="PS50931"/>
    </source>
</evidence>
<evidence type="ECO:0000313" key="7">
    <source>
        <dbReference type="Proteomes" id="UP001501821"/>
    </source>
</evidence>
<evidence type="ECO:0000256" key="4">
    <source>
        <dbReference type="ARBA" id="ARBA00023163"/>
    </source>
</evidence>
<dbReference type="PANTHER" id="PTHR30346:SF29">
    <property type="entry name" value="LYSR SUBSTRATE-BINDING"/>
    <property type="match status" value="1"/>
</dbReference>
<gene>
    <name evidence="6" type="ORF">GCM10022242_08840</name>
</gene>
<dbReference type="Proteomes" id="UP001501821">
    <property type="component" value="Unassembled WGS sequence"/>
</dbReference>
<evidence type="ECO:0000256" key="2">
    <source>
        <dbReference type="ARBA" id="ARBA00023015"/>
    </source>
</evidence>
<dbReference type="CDD" id="cd08423">
    <property type="entry name" value="PBP2_LTTR_like_6"/>
    <property type="match status" value="1"/>
</dbReference>